<comment type="pathway">
    <text evidence="1 7">Carbohydrate degradation; pentose phosphate pathway; D-ribulose 5-phosphate from D-glucose 6-phosphate (oxidative stage): step 1/3.</text>
</comment>
<dbReference type="GO" id="GO:0009051">
    <property type="term" value="P:pentose-phosphate shunt, oxidative branch"/>
    <property type="evidence" value="ECO:0007669"/>
    <property type="project" value="TreeGrafter"/>
</dbReference>
<protein>
    <recommendedName>
        <fullName evidence="7">Glucose-6-phosphate 1-dehydrogenase</fullName>
        <shortName evidence="7">G6PD</shortName>
        <ecNumber evidence="7">1.1.1.49</ecNumber>
    </recommendedName>
</protein>
<dbReference type="PROSITE" id="PS00069">
    <property type="entry name" value="G6P_DEHYDROGENASE"/>
    <property type="match status" value="1"/>
</dbReference>
<keyword evidence="3 7" id="KW-0313">Glucose metabolism</keyword>
<dbReference type="SUPFAM" id="SSF55347">
    <property type="entry name" value="Glyceraldehyde-3-phosphate dehydrogenase-like, C-terminal domain"/>
    <property type="match status" value="1"/>
</dbReference>
<dbReference type="EC" id="1.1.1.49" evidence="7"/>
<evidence type="ECO:0000256" key="3">
    <source>
        <dbReference type="ARBA" id="ARBA00022526"/>
    </source>
</evidence>
<dbReference type="InterPro" id="IPR001282">
    <property type="entry name" value="G6P_DH"/>
</dbReference>
<dbReference type="InterPro" id="IPR022675">
    <property type="entry name" value="G6P_DH_C"/>
</dbReference>
<evidence type="ECO:0000256" key="2">
    <source>
        <dbReference type="ARBA" id="ARBA00009975"/>
    </source>
</evidence>
<feature type="binding site" evidence="7">
    <location>
        <position position="205"/>
    </location>
    <ligand>
        <name>substrate</name>
    </ligand>
</feature>
<gene>
    <name evidence="7" type="primary">zwf</name>
    <name evidence="10" type="ORF">AVDCRST_MAG02-2563</name>
</gene>
<dbReference type="InterPro" id="IPR036291">
    <property type="entry name" value="NAD(P)-bd_dom_sf"/>
</dbReference>
<dbReference type="Pfam" id="PF00479">
    <property type="entry name" value="G6PD_N"/>
    <property type="match status" value="1"/>
</dbReference>
<feature type="active site" description="Proton acceptor" evidence="7">
    <location>
        <position position="263"/>
    </location>
</feature>
<dbReference type="Gene3D" id="3.30.360.10">
    <property type="entry name" value="Dihydrodipicolinate Reductase, domain 2"/>
    <property type="match status" value="1"/>
</dbReference>
<keyword evidence="4 7" id="KW-0521">NADP</keyword>
<reference evidence="10" key="1">
    <citation type="submission" date="2020-02" db="EMBL/GenBank/DDBJ databases">
        <authorList>
            <person name="Meier V. D."/>
        </authorList>
    </citation>
    <scope>NUCLEOTIDE SEQUENCE</scope>
    <source>
        <strain evidence="10">AVDCRST_MAG02</strain>
    </source>
</reference>
<feature type="binding site" evidence="7">
    <location>
        <position position="363"/>
    </location>
    <ligand>
        <name>substrate</name>
    </ligand>
</feature>
<feature type="binding site" evidence="7">
    <location>
        <position position="239"/>
    </location>
    <ligand>
        <name>substrate</name>
    </ligand>
</feature>
<dbReference type="GO" id="GO:0004345">
    <property type="term" value="F:glucose-6-phosphate dehydrogenase activity"/>
    <property type="evidence" value="ECO:0007669"/>
    <property type="project" value="UniProtKB-UniRule"/>
</dbReference>
<dbReference type="Pfam" id="PF02781">
    <property type="entry name" value="G6PD_C"/>
    <property type="match status" value="1"/>
</dbReference>
<dbReference type="NCBIfam" id="NF009492">
    <property type="entry name" value="PRK12853.1-3"/>
    <property type="match status" value="1"/>
</dbReference>
<evidence type="ECO:0000256" key="6">
    <source>
        <dbReference type="ARBA" id="ARBA00023277"/>
    </source>
</evidence>
<dbReference type="GO" id="GO:0005829">
    <property type="term" value="C:cytosol"/>
    <property type="evidence" value="ECO:0007669"/>
    <property type="project" value="TreeGrafter"/>
</dbReference>
<feature type="domain" description="Glucose-6-phosphate dehydrogenase C-terminal" evidence="9">
    <location>
        <begin position="212"/>
        <end position="509"/>
    </location>
</feature>
<name>A0A6J4R7L0_9ACTN</name>
<dbReference type="InterPro" id="IPR019796">
    <property type="entry name" value="G6P_DH_AS"/>
</dbReference>
<comment type="similarity">
    <text evidence="2 7">Belongs to the glucose-6-phosphate dehydrogenase family.</text>
</comment>
<dbReference type="GO" id="GO:0006006">
    <property type="term" value="P:glucose metabolic process"/>
    <property type="evidence" value="ECO:0007669"/>
    <property type="project" value="UniProtKB-KW"/>
</dbReference>
<dbReference type="PANTHER" id="PTHR23429:SF0">
    <property type="entry name" value="GLUCOSE-6-PHOSPHATE 1-DEHYDROGENASE"/>
    <property type="match status" value="1"/>
</dbReference>
<dbReference type="HAMAP" id="MF_00966">
    <property type="entry name" value="G6PD"/>
    <property type="match status" value="1"/>
</dbReference>
<dbReference type="InterPro" id="IPR022674">
    <property type="entry name" value="G6P_DH_NAD-bd"/>
</dbReference>
<dbReference type="UniPathway" id="UPA00115">
    <property type="reaction ID" value="UER00408"/>
</dbReference>
<feature type="binding site" evidence="7">
    <location>
        <position position="368"/>
    </location>
    <ligand>
        <name>substrate</name>
    </ligand>
</feature>
<dbReference type="GO" id="GO:0050661">
    <property type="term" value="F:NADP binding"/>
    <property type="evidence" value="ECO:0007669"/>
    <property type="project" value="UniProtKB-UniRule"/>
</dbReference>
<dbReference type="PANTHER" id="PTHR23429">
    <property type="entry name" value="GLUCOSE-6-PHOSPHATE 1-DEHYDROGENASE G6PD"/>
    <property type="match status" value="1"/>
</dbReference>
<evidence type="ECO:0000256" key="7">
    <source>
        <dbReference type="HAMAP-Rule" id="MF_00966"/>
    </source>
</evidence>
<sequence length="511" mass="57517">MADTQALQNVLRDEGRLPRVPDPGVVVIFGASGDLTSRKLVPALYELASERKLPMEFAIVGISRTEMSHEEFREKLRGTLEEHVSGGVSDDVWESFSSGIFYLAGDSKEPETYGELKDFLRDVDSERGTRGNRAFYLSASPSLFSTIVENLGEAGMNEGEDGGWSRLVVEKPFGRDLGSARDLNEEIRRHFDEAQIYRIDHYLGKETVQNIMALRFANGIFEPIWNQHYVDHVQITVAEDIGVGTRGAFYEEAGALRDIVQNHVMQVLCLTAMEPPVAFDAESVREEKVKVLKAVRPIPEDEVEDYAVRGQYTSGWIWGEEVRGYREEEEVDQDSVTETYVALRLFVDNWRWAGVPFFLRAGKRMPKKATEIAIQFHSSPHTPFAHQDTEGLEPNVLVVRVQPEEGVSLKIGAKVPGAGFEVSSVNMDLLYGTAFLEQAPDAYQRLLLDLMLGDPTLFIRADEAEGAWGILDPVMRRWAEGKKVEFYPAGTWGPEEADGLLKRDGREWRRP</sequence>
<dbReference type="NCBIfam" id="TIGR00871">
    <property type="entry name" value="zwf"/>
    <property type="match status" value="1"/>
</dbReference>
<feature type="binding site" evidence="7">
    <location>
        <position position="258"/>
    </location>
    <ligand>
        <name>substrate</name>
    </ligand>
</feature>
<dbReference type="PIRSF" id="PIRSF000110">
    <property type="entry name" value="G6PD"/>
    <property type="match status" value="1"/>
</dbReference>
<evidence type="ECO:0000256" key="1">
    <source>
        <dbReference type="ARBA" id="ARBA00004937"/>
    </source>
</evidence>
<dbReference type="Gene3D" id="3.40.50.720">
    <property type="entry name" value="NAD(P)-binding Rossmann-like Domain"/>
    <property type="match status" value="1"/>
</dbReference>
<feature type="binding site" evidence="7">
    <location>
        <position position="64"/>
    </location>
    <ligand>
        <name>NADP(+)</name>
        <dbReference type="ChEBI" id="CHEBI:58349"/>
    </ligand>
</feature>
<keyword evidence="6 7" id="KW-0119">Carbohydrate metabolism</keyword>
<dbReference type="PRINTS" id="PR00079">
    <property type="entry name" value="G6PDHDRGNASE"/>
</dbReference>
<evidence type="ECO:0000259" key="8">
    <source>
        <dbReference type="Pfam" id="PF00479"/>
    </source>
</evidence>
<keyword evidence="5 7" id="KW-0560">Oxidoreductase</keyword>
<evidence type="ECO:0000256" key="5">
    <source>
        <dbReference type="ARBA" id="ARBA00023002"/>
    </source>
</evidence>
<proteinExistence type="inferred from homology"/>
<comment type="caution">
    <text evidence="7">Lacks conserved residue(s) required for the propagation of feature annotation.</text>
</comment>
<dbReference type="EMBL" id="CADCVH010000083">
    <property type="protein sequence ID" value="CAA9462517.1"/>
    <property type="molecule type" value="Genomic_DNA"/>
</dbReference>
<comment type="catalytic activity">
    <reaction evidence="7">
        <text>D-glucose 6-phosphate + NADP(+) = 6-phospho-D-glucono-1,5-lactone + NADPH + H(+)</text>
        <dbReference type="Rhea" id="RHEA:15841"/>
        <dbReference type="ChEBI" id="CHEBI:15378"/>
        <dbReference type="ChEBI" id="CHEBI:57783"/>
        <dbReference type="ChEBI" id="CHEBI:57955"/>
        <dbReference type="ChEBI" id="CHEBI:58349"/>
        <dbReference type="ChEBI" id="CHEBI:61548"/>
        <dbReference type="EC" id="1.1.1.49"/>
    </reaction>
</comment>
<organism evidence="10">
    <name type="scientific">uncultured Rubrobacteraceae bacterium</name>
    <dbReference type="NCBI Taxonomy" id="349277"/>
    <lineage>
        <taxon>Bacteria</taxon>
        <taxon>Bacillati</taxon>
        <taxon>Actinomycetota</taxon>
        <taxon>Rubrobacteria</taxon>
        <taxon>Rubrobacterales</taxon>
        <taxon>Rubrobacteraceae</taxon>
        <taxon>environmental samples</taxon>
    </lineage>
</organism>
<evidence type="ECO:0000313" key="10">
    <source>
        <dbReference type="EMBL" id="CAA9462517.1"/>
    </source>
</evidence>
<evidence type="ECO:0000259" key="9">
    <source>
        <dbReference type="Pfam" id="PF02781"/>
    </source>
</evidence>
<dbReference type="AlphaFoldDB" id="A0A6J4R7L0"/>
<feature type="binding site" evidence="7">
    <location>
        <position position="171"/>
    </location>
    <ligand>
        <name>NADP(+)</name>
        <dbReference type="ChEBI" id="CHEBI:58349"/>
    </ligand>
</feature>
<feature type="domain" description="Glucose-6-phosphate dehydrogenase NAD-binding" evidence="8">
    <location>
        <begin position="27"/>
        <end position="210"/>
    </location>
</feature>
<dbReference type="SUPFAM" id="SSF51735">
    <property type="entry name" value="NAD(P)-binding Rossmann-fold domains"/>
    <property type="match status" value="1"/>
</dbReference>
<accession>A0A6J4R7L0</accession>
<comment type="function">
    <text evidence="7">Catalyzes the oxidation of glucose 6-phosphate to 6-phosphogluconolactone.</text>
</comment>
<evidence type="ECO:0000256" key="4">
    <source>
        <dbReference type="ARBA" id="ARBA00022857"/>
    </source>
</evidence>
<feature type="binding site" evidence="7">
    <location>
        <position position="201"/>
    </location>
    <ligand>
        <name>substrate</name>
    </ligand>
</feature>